<evidence type="ECO:0000259" key="8">
    <source>
        <dbReference type="PROSITE" id="PS50158"/>
    </source>
</evidence>
<protein>
    <recommendedName>
        <fullName evidence="8">CCHC-type domain-containing protein</fullName>
    </recommendedName>
</protein>
<evidence type="ECO:0000313" key="10">
    <source>
        <dbReference type="Proteomes" id="UP001367676"/>
    </source>
</evidence>
<accession>A0AAN9TH96</accession>
<dbReference type="GO" id="GO:0022857">
    <property type="term" value="F:transmembrane transporter activity"/>
    <property type="evidence" value="ECO:0007669"/>
    <property type="project" value="InterPro"/>
</dbReference>
<evidence type="ECO:0000256" key="6">
    <source>
        <dbReference type="SAM" id="MobiDB-lite"/>
    </source>
</evidence>
<evidence type="ECO:0000256" key="3">
    <source>
        <dbReference type="ARBA" id="ARBA00022989"/>
    </source>
</evidence>
<dbReference type="Pfam" id="PF07690">
    <property type="entry name" value="MFS_1"/>
    <property type="match status" value="1"/>
</dbReference>
<evidence type="ECO:0000256" key="7">
    <source>
        <dbReference type="SAM" id="Phobius"/>
    </source>
</evidence>
<dbReference type="PANTHER" id="PTHR11662">
    <property type="entry name" value="SOLUTE CARRIER FAMILY 17"/>
    <property type="match status" value="1"/>
</dbReference>
<feature type="transmembrane region" description="Helical" evidence="7">
    <location>
        <begin position="523"/>
        <end position="541"/>
    </location>
</feature>
<dbReference type="SUPFAM" id="SSF103473">
    <property type="entry name" value="MFS general substrate transporter"/>
    <property type="match status" value="1"/>
</dbReference>
<feature type="domain" description="CCHC-type" evidence="8">
    <location>
        <begin position="315"/>
        <end position="330"/>
    </location>
</feature>
<feature type="region of interest" description="Disordered" evidence="6">
    <location>
        <begin position="72"/>
        <end position="95"/>
    </location>
</feature>
<organism evidence="9 10">
    <name type="scientific">Parthenolecanium corni</name>
    <dbReference type="NCBI Taxonomy" id="536013"/>
    <lineage>
        <taxon>Eukaryota</taxon>
        <taxon>Metazoa</taxon>
        <taxon>Ecdysozoa</taxon>
        <taxon>Arthropoda</taxon>
        <taxon>Hexapoda</taxon>
        <taxon>Insecta</taxon>
        <taxon>Pterygota</taxon>
        <taxon>Neoptera</taxon>
        <taxon>Paraneoptera</taxon>
        <taxon>Hemiptera</taxon>
        <taxon>Sternorrhyncha</taxon>
        <taxon>Coccoidea</taxon>
        <taxon>Coccidae</taxon>
        <taxon>Parthenolecanium</taxon>
    </lineage>
</organism>
<dbReference type="PROSITE" id="PS50158">
    <property type="entry name" value="ZF_CCHC"/>
    <property type="match status" value="2"/>
</dbReference>
<keyword evidence="3 7" id="KW-1133">Transmembrane helix</keyword>
<dbReference type="InterPro" id="IPR001878">
    <property type="entry name" value="Znf_CCHC"/>
</dbReference>
<dbReference type="Gene3D" id="4.10.60.10">
    <property type="entry name" value="Zinc finger, CCHC-type"/>
    <property type="match status" value="1"/>
</dbReference>
<evidence type="ECO:0000256" key="5">
    <source>
        <dbReference type="PROSITE-ProRule" id="PRU00047"/>
    </source>
</evidence>
<dbReference type="GO" id="GO:0008270">
    <property type="term" value="F:zinc ion binding"/>
    <property type="evidence" value="ECO:0007669"/>
    <property type="project" value="UniProtKB-KW"/>
</dbReference>
<evidence type="ECO:0000256" key="4">
    <source>
        <dbReference type="ARBA" id="ARBA00023136"/>
    </source>
</evidence>
<dbReference type="SMART" id="SM00343">
    <property type="entry name" value="ZnF_C2HC"/>
    <property type="match status" value="2"/>
</dbReference>
<feature type="domain" description="CCHC-type" evidence="8">
    <location>
        <begin position="339"/>
        <end position="353"/>
    </location>
</feature>
<feature type="transmembrane region" description="Helical" evidence="7">
    <location>
        <begin position="617"/>
        <end position="641"/>
    </location>
</feature>
<feature type="transmembrane region" description="Helical" evidence="7">
    <location>
        <begin position="692"/>
        <end position="712"/>
    </location>
</feature>
<dbReference type="InterPro" id="IPR050382">
    <property type="entry name" value="MFS_Na/Anion_cotransporter"/>
</dbReference>
<comment type="subcellular location">
    <subcellularLocation>
        <location evidence="1">Membrane</location>
        <topology evidence="1">Multi-pass membrane protein</topology>
    </subcellularLocation>
</comment>
<name>A0AAN9TH96_9HEMI</name>
<dbReference type="InterPro" id="IPR036259">
    <property type="entry name" value="MFS_trans_sf"/>
</dbReference>
<evidence type="ECO:0000256" key="2">
    <source>
        <dbReference type="ARBA" id="ARBA00022692"/>
    </source>
</evidence>
<feature type="transmembrane region" description="Helical" evidence="7">
    <location>
        <begin position="783"/>
        <end position="802"/>
    </location>
</feature>
<feature type="transmembrane region" description="Helical" evidence="7">
    <location>
        <begin position="752"/>
        <end position="771"/>
    </location>
</feature>
<feature type="transmembrane region" description="Helical" evidence="7">
    <location>
        <begin position="718"/>
        <end position="740"/>
    </location>
</feature>
<keyword evidence="2 7" id="KW-0812">Transmembrane</keyword>
<keyword evidence="10" id="KW-1185">Reference proteome</keyword>
<sequence length="833" mass="92399">MTVPRKDSKLARKFARCHRVELLVPRVRLDRDPVIYELGPLDPAIVNNPTLPPSPVIEVEQFGAEVEVKTEADLAESQTSGSAEGEVAENNHPRSSLELGLMGLCGRHRLMSLCDPPLPSSPTLPTQAGHDPLIENHDKPEPMDSLDIPLPIGPPSEDNIFSLSGSLENLVVEPDINLDAVLLERYVDAKGHPAVDEIPAPQPQVVHAEVHEPPPDSRTPPPLPELDVVGSPSPAAPAPADVEIIVVSDDEAPADAAPPVIELADSPPPAPEPMIVIDLVANAAPAVPAALRTPPVSRRTPQGPPRRPHVPDEPRCFNCHCRGHLGKYCPYPPMVGRPCFNCGLQGHKIVSCPTPQPFATDNRLSAVERQQRLQADQLRRLRVRRRLFQVPYSYAHQQMPPVAMWLGPQYPYLPQPPAPVGWAYQVPRWQVPHPYPAIAYPLPPNDPEFSEPEAPKKVWGYNTDVTKIHPLHCLLEFGRDVAVLSTSQPHEPGSAPIGGDKIIKTSKAAVFVLWAPPDERARLVVISGTGAYLGAALNYPLSGFLANKYGWESIFYAAGGLTLIWSVIWFIFVSNDPTKDQLMMQEERDLFKRNISETYINKKKDIPWKTIFTSKPVWAYCNEFFSFYWAQSFLVYCLPLYVKDFYNVNIQDIGLISGIPIMAGFMGNTVACFASDYLRSHTSFSKPSLHRIFIAIGQIFFVIGLIYCGMWANFEQSIICLSLARLMAGTTEVSYLVLAIDMFSEFAGIIRGFGVTATSIANFLNPIVMGFMVADHSRSSWNLYFLFLSIFNIWSLIIYYMYGSGELQEWATPSTTEKEIHENKSENVCDEAT</sequence>
<proteinExistence type="predicted"/>
<dbReference type="AlphaFoldDB" id="A0AAN9TH96"/>
<keyword evidence="5" id="KW-0479">Metal-binding</keyword>
<dbReference type="GO" id="GO:0003676">
    <property type="term" value="F:nucleic acid binding"/>
    <property type="evidence" value="ECO:0007669"/>
    <property type="project" value="InterPro"/>
</dbReference>
<dbReference type="EMBL" id="JBBCAQ010000022">
    <property type="protein sequence ID" value="KAK7591125.1"/>
    <property type="molecule type" value="Genomic_DNA"/>
</dbReference>
<dbReference type="PANTHER" id="PTHR11662:SF399">
    <property type="entry name" value="FI19708P1-RELATED"/>
    <property type="match status" value="1"/>
</dbReference>
<evidence type="ECO:0000256" key="1">
    <source>
        <dbReference type="ARBA" id="ARBA00004141"/>
    </source>
</evidence>
<keyword evidence="5" id="KW-0862">Zinc</keyword>
<comment type="caution">
    <text evidence="9">The sequence shown here is derived from an EMBL/GenBank/DDBJ whole genome shotgun (WGS) entry which is preliminary data.</text>
</comment>
<dbReference type="GO" id="GO:0006820">
    <property type="term" value="P:monoatomic anion transport"/>
    <property type="evidence" value="ECO:0007669"/>
    <property type="project" value="TreeGrafter"/>
</dbReference>
<keyword evidence="4 7" id="KW-0472">Membrane</keyword>
<feature type="region of interest" description="Disordered" evidence="6">
    <location>
        <begin position="290"/>
        <end position="310"/>
    </location>
</feature>
<dbReference type="GO" id="GO:0016020">
    <property type="term" value="C:membrane"/>
    <property type="evidence" value="ECO:0007669"/>
    <property type="project" value="UniProtKB-SubCell"/>
</dbReference>
<feature type="region of interest" description="Disordered" evidence="6">
    <location>
        <begin position="119"/>
        <end position="138"/>
    </location>
</feature>
<gene>
    <name evidence="9" type="ORF">V9T40_002738</name>
</gene>
<dbReference type="Proteomes" id="UP001367676">
    <property type="component" value="Unassembled WGS sequence"/>
</dbReference>
<dbReference type="Gene3D" id="1.20.1250.20">
    <property type="entry name" value="MFS general substrate transporter like domains"/>
    <property type="match status" value="1"/>
</dbReference>
<reference evidence="9 10" key="1">
    <citation type="submission" date="2024-03" db="EMBL/GenBank/DDBJ databases">
        <title>Adaptation during the transition from Ophiocordyceps entomopathogen to insect associate is accompanied by gene loss and intensified selection.</title>
        <authorList>
            <person name="Ward C.M."/>
            <person name="Onetto C.A."/>
            <person name="Borneman A.R."/>
        </authorList>
    </citation>
    <scope>NUCLEOTIDE SEQUENCE [LARGE SCALE GENOMIC DNA]</scope>
    <source>
        <strain evidence="9">AWRI1</strain>
        <tissue evidence="9">Single Adult Female</tissue>
    </source>
</reference>
<dbReference type="InterPro" id="IPR011701">
    <property type="entry name" value="MFS"/>
</dbReference>
<feature type="transmembrane region" description="Helical" evidence="7">
    <location>
        <begin position="653"/>
        <end position="671"/>
    </location>
</feature>
<feature type="transmembrane region" description="Helical" evidence="7">
    <location>
        <begin position="553"/>
        <end position="573"/>
    </location>
</feature>
<keyword evidence="5" id="KW-0863">Zinc-finger</keyword>
<dbReference type="SUPFAM" id="SSF57756">
    <property type="entry name" value="Retrovirus zinc finger-like domains"/>
    <property type="match status" value="1"/>
</dbReference>
<evidence type="ECO:0000313" key="9">
    <source>
        <dbReference type="EMBL" id="KAK7591125.1"/>
    </source>
</evidence>
<dbReference type="InterPro" id="IPR036875">
    <property type="entry name" value="Znf_CCHC_sf"/>
</dbReference>